<reference evidence="2 3" key="1">
    <citation type="submission" date="2017-07" db="EMBL/GenBank/DDBJ databases">
        <title>Phylogenetic study on the rhizospheric bacterium Ochrobactrum sp. A44.</title>
        <authorList>
            <person name="Krzyzanowska D.M."/>
            <person name="Ossowicki A."/>
            <person name="Rajewska M."/>
            <person name="Maciag T."/>
            <person name="Kaczynski Z."/>
            <person name="Czerwicka M."/>
            <person name="Jafra S."/>
        </authorList>
    </citation>
    <scope>NUCLEOTIDE SEQUENCE [LARGE SCALE GENOMIC DNA]</scope>
    <source>
        <strain evidence="2 3">CCUG 30717</strain>
    </source>
</reference>
<dbReference type="EMBL" id="NNRM01000039">
    <property type="protein sequence ID" value="OYR23527.1"/>
    <property type="molecule type" value="Genomic_DNA"/>
</dbReference>
<comment type="caution">
    <text evidence="2">The sequence shown here is derived from an EMBL/GenBank/DDBJ whole genome shotgun (WGS) entry which is preliminary data.</text>
</comment>
<feature type="region of interest" description="Disordered" evidence="1">
    <location>
        <begin position="1"/>
        <end position="30"/>
    </location>
</feature>
<dbReference type="STRING" id="419475.A8A54_22505"/>
<name>A0A256G8S4_9HYPH</name>
<organism evidence="2 3">
    <name type="scientific">Brucella pseudogrignonensis</name>
    <dbReference type="NCBI Taxonomy" id="419475"/>
    <lineage>
        <taxon>Bacteria</taxon>
        <taxon>Pseudomonadati</taxon>
        <taxon>Pseudomonadota</taxon>
        <taxon>Alphaproteobacteria</taxon>
        <taxon>Hyphomicrobiales</taxon>
        <taxon>Brucellaceae</taxon>
        <taxon>Brucella/Ochrobactrum group</taxon>
        <taxon>Brucella</taxon>
    </lineage>
</organism>
<evidence type="ECO:0000313" key="3">
    <source>
        <dbReference type="Proteomes" id="UP000216188"/>
    </source>
</evidence>
<gene>
    <name evidence="2" type="ORF">CEV34_3531</name>
</gene>
<proteinExistence type="predicted"/>
<accession>A0A256G8S4</accession>
<keyword evidence="3" id="KW-1185">Reference proteome</keyword>
<protein>
    <submittedName>
        <fullName evidence="2">Uncharacterized protein</fullName>
    </submittedName>
</protein>
<evidence type="ECO:0000256" key="1">
    <source>
        <dbReference type="SAM" id="MobiDB-lite"/>
    </source>
</evidence>
<sequence>MRANSLKRNFERQSGSAAIVKTRNKNSPKSQRFIFALPQPAHDPDRQPRDQSRSFPMSCTLQADAGGTKLLRIG</sequence>
<evidence type="ECO:0000313" key="2">
    <source>
        <dbReference type="EMBL" id="OYR23527.1"/>
    </source>
</evidence>
<dbReference type="Proteomes" id="UP000216188">
    <property type="component" value="Unassembled WGS sequence"/>
</dbReference>
<dbReference type="AlphaFoldDB" id="A0A256G8S4"/>